<gene>
    <name evidence="13" type="primary">nuoG</name>
</gene>
<dbReference type="GO" id="GO:0051539">
    <property type="term" value="F:4 iron, 4 sulfur cluster binding"/>
    <property type="evidence" value="ECO:0007669"/>
    <property type="project" value="UniProtKB-KW"/>
</dbReference>
<evidence type="ECO:0000256" key="5">
    <source>
        <dbReference type="ARBA" id="ARBA00022967"/>
    </source>
</evidence>
<dbReference type="CDD" id="cd00207">
    <property type="entry name" value="fer2"/>
    <property type="match status" value="1"/>
</dbReference>
<feature type="domain" description="4Fe-4S Mo/W bis-MGD-type" evidence="12">
    <location>
        <begin position="230"/>
        <end position="285"/>
    </location>
</feature>
<name>Q5DUT3_NYCOV</name>
<dbReference type="GO" id="GO:0008137">
    <property type="term" value="F:NADH dehydrogenase (ubiquinone) activity"/>
    <property type="evidence" value="ECO:0007669"/>
    <property type="project" value="InterPro"/>
</dbReference>
<evidence type="ECO:0000256" key="3">
    <source>
        <dbReference type="ARBA" id="ARBA00022485"/>
    </source>
</evidence>
<dbReference type="Pfam" id="PF13510">
    <property type="entry name" value="Fer2_4"/>
    <property type="match status" value="1"/>
</dbReference>
<evidence type="ECO:0000256" key="1">
    <source>
        <dbReference type="ARBA" id="ARBA00001966"/>
    </source>
</evidence>
<dbReference type="PROSITE" id="PS51085">
    <property type="entry name" value="2FE2S_FER_2"/>
    <property type="match status" value="1"/>
</dbReference>
<dbReference type="PANTHER" id="PTHR43105:SF13">
    <property type="entry name" value="NADH-UBIQUINONE OXIDOREDUCTASE 75 KDA SUBUNIT, MITOCHONDRIAL"/>
    <property type="match status" value="1"/>
</dbReference>
<dbReference type="InterPro" id="IPR015405">
    <property type="entry name" value="NDUFS1-like_C"/>
</dbReference>
<dbReference type="InterPro" id="IPR050123">
    <property type="entry name" value="Prok_molybdopt-oxidoreductase"/>
</dbReference>
<dbReference type="InterPro" id="IPR000283">
    <property type="entry name" value="NADH_UbQ_OxRdtase_75kDa_su_CS"/>
</dbReference>
<dbReference type="Pfam" id="PF09326">
    <property type="entry name" value="NADH_dhqG_C"/>
    <property type="match status" value="1"/>
</dbReference>
<dbReference type="SUPFAM" id="SSF54862">
    <property type="entry name" value="4Fe-4S ferredoxins"/>
    <property type="match status" value="1"/>
</dbReference>
<evidence type="ECO:0000256" key="4">
    <source>
        <dbReference type="ARBA" id="ARBA00022723"/>
    </source>
</evidence>
<dbReference type="SUPFAM" id="SSF54292">
    <property type="entry name" value="2Fe-2S ferredoxin-like"/>
    <property type="match status" value="1"/>
</dbReference>
<dbReference type="InterPro" id="IPR054351">
    <property type="entry name" value="NADH_UbQ_OxRdtase_ferredoxin"/>
</dbReference>
<dbReference type="PROSITE" id="PS51669">
    <property type="entry name" value="4FE4S_MOW_BIS_MGD"/>
    <property type="match status" value="1"/>
</dbReference>
<dbReference type="AlphaFoldDB" id="Q5DUT3"/>
<evidence type="ECO:0000256" key="6">
    <source>
        <dbReference type="ARBA" id="ARBA00023004"/>
    </source>
</evidence>
<dbReference type="GO" id="GO:0046872">
    <property type="term" value="F:metal ion binding"/>
    <property type="evidence" value="ECO:0007669"/>
    <property type="project" value="UniProtKB-KW"/>
</dbReference>
<comment type="similarity">
    <text evidence="2">Belongs to the complex I 75 kDa subunit family.</text>
</comment>
<keyword evidence="4" id="KW-0479">Metal-binding</keyword>
<dbReference type="Gene3D" id="3.30.200.210">
    <property type="match status" value="1"/>
</dbReference>
<sequence length="701" mass="77001">MLVALKRTAALFPSRSAHNSPFVQVTVNKKPIQIESWATVHQACQKAQTKIPKLCYSEVLGVGGHCRACLVKVEGMANAALACRLKVTPNMRITTSASKEIQGALAFTFKDYQGQCNSCDKKGECELESAQLLTTRNELKVGESLDKQYGGPIVYVDTSKCIRCGRCAAFTQQVAGDYSMGELGKSARKTFYSYKKALLCSELAGNLPDLCPSGALLAMPQRLKVKAWELKKHSSVDVMDGLGTPIEVHADKKVVRIVPRFAFNINEGWLADKGRQAFDGLESHRATKVLKRMSDGSLKAITWEEGLHEATKAIRAVKGDEMKGEIGPFADVESVIALRDLLHSLGCERIVYSARELEHDFRCQYLMGSTVRGVDCADAVLLVGVNVKTACPVLNARLRRAALQRKVPIGVIGGGEELSYKYTHLGNSTKTLQEVADGRHPFSKVLKDAKLPLVVTSSDVLRRKDGADVEKVLMRLCAVHGVVKSEIGWNGYNVLLKSIAEASVYDVGIASNTTEEEKANPVKLLYLLGADYPQSIPPDCFTIYQGLYDDTAAVKAHLVFPSAAFTEKTAIYLNTEGRAQLAQKATSAQGNGKSDWMTLRALSEELGQTLPYDSLEEVRVRGMKLGVRLKKLQHLEPIGFADLVTSYGAGKNAELKPGIIVDSADNYYETDAISRHSKVMRECTRELNQHKLRNFRHKDNN</sequence>
<dbReference type="PANTHER" id="PTHR43105">
    <property type="entry name" value="RESPIRATORY NITRATE REDUCTASE"/>
    <property type="match status" value="1"/>
</dbReference>
<proteinExistence type="inferred from homology"/>
<accession>Q5DUT3</accession>
<evidence type="ECO:0000256" key="9">
    <source>
        <dbReference type="ARBA" id="ARBA00034078"/>
    </source>
</evidence>
<evidence type="ECO:0000256" key="7">
    <source>
        <dbReference type="ARBA" id="ARBA00023014"/>
    </source>
</evidence>
<keyword evidence="5" id="KW-1278">Translocase</keyword>
<comment type="cofactor">
    <cofactor evidence="1">
        <name>[4Fe-4S] cluster</name>
        <dbReference type="ChEBI" id="CHEBI:49883"/>
    </cofactor>
</comment>
<dbReference type="Gene3D" id="3.40.50.740">
    <property type="match status" value="1"/>
</dbReference>
<evidence type="ECO:0000259" key="10">
    <source>
        <dbReference type="PROSITE" id="PS51085"/>
    </source>
</evidence>
<dbReference type="InterPro" id="IPR006656">
    <property type="entry name" value="Mopterin_OxRdtase"/>
</dbReference>
<evidence type="ECO:0000313" key="13">
    <source>
        <dbReference type="EMBL" id="CAI40962.1"/>
    </source>
</evidence>
<dbReference type="GO" id="GO:0016651">
    <property type="term" value="F:oxidoreductase activity, acting on NAD(P)H"/>
    <property type="evidence" value="ECO:0007669"/>
    <property type="project" value="InterPro"/>
</dbReference>
<dbReference type="InterPro" id="IPR006963">
    <property type="entry name" value="Mopterin_OxRdtase_4Fe-4S_dom"/>
</dbReference>
<reference evidence="13" key="1">
    <citation type="journal article" date="2005" name="Nature">
        <title>An anaerobic mitochondrion that produces hydrogen.</title>
        <authorList>
            <person name="Boxma B."/>
            <person name="de Graaf R.M."/>
            <person name="van der Staay G.W.M."/>
            <person name="van Alen T.A."/>
            <person name="Ricard G."/>
            <person name="Gabaldon T."/>
            <person name="van Hoek A.H.A.M."/>
            <person name="Moon-van der Staay S.Y."/>
            <person name="Koopman W.J.H."/>
            <person name="van Hellemond J.J."/>
            <person name="Tielens A.G.M."/>
            <person name="Friedrich T."/>
            <person name="Veenhuis M."/>
            <person name="Huynen M.A."/>
            <person name="Hackstein J.H.P."/>
        </authorList>
    </citation>
    <scope>NUCLEOTIDE SEQUENCE</scope>
</reference>
<dbReference type="PROSITE" id="PS51379">
    <property type="entry name" value="4FE4S_FER_2"/>
    <property type="match status" value="1"/>
</dbReference>
<feature type="domain" description="4Fe-4S ferredoxin-type" evidence="11">
    <location>
        <begin position="152"/>
        <end position="181"/>
    </location>
</feature>
<keyword evidence="7" id="KW-0411">Iron-sulfur</keyword>
<dbReference type="PROSITE" id="PS00641">
    <property type="entry name" value="COMPLEX1_75K_1"/>
    <property type="match status" value="1"/>
</dbReference>
<dbReference type="InterPro" id="IPR017896">
    <property type="entry name" value="4Fe4S_Fe-S-bd"/>
</dbReference>
<dbReference type="GO" id="GO:0042773">
    <property type="term" value="P:ATP synthesis coupled electron transport"/>
    <property type="evidence" value="ECO:0007669"/>
    <property type="project" value="InterPro"/>
</dbReference>
<dbReference type="Pfam" id="PF22151">
    <property type="entry name" value="Fer4_NDSU1"/>
    <property type="match status" value="1"/>
</dbReference>
<evidence type="ECO:0000256" key="2">
    <source>
        <dbReference type="ARBA" id="ARBA00005404"/>
    </source>
</evidence>
<dbReference type="EMBL" id="AJ871573">
    <property type="protein sequence ID" value="CAI40962.1"/>
    <property type="molecule type" value="Genomic_DNA"/>
</dbReference>
<dbReference type="InterPro" id="IPR001041">
    <property type="entry name" value="2Fe-2S_ferredoxin-type"/>
</dbReference>
<evidence type="ECO:0000256" key="8">
    <source>
        <dbReference type="ARBA" id="ARBA00023027"/>
    </source>
</evidence>
<dbReference type="CDD" id="cd02773">
    <property type="entry name" value="MopB_Res-Cmplx1_Nad11"/>
    <property type="match status" value="1"/>
</dbReference>
<feature type="domain" description="2Fe-2S ferredoxin-type" evidence="10">
    <location>
        <begin position="21"/>
        <end position="99"/>
    </location>
</feature>
<comment type="cofactor">
    <cofactor evidence="9">
        <name>[2Fe-2S] cluster</name>
        <dbReference type="ChEBI" id="CHEBI:190135"/>
    </cofactor>
</comment>
<dbReference type="Pfam" id="PF00384">
    <property type="entry name" value="Molybdopterin"/>
    <property type="match status" value="1"/>
</dbReference>
<protein>
    <submittedName>
        <fullName evidence="13">Putative NADH-ubiquinone oxidoreductase 75 kDa subunit</fullName>
    </submittedName>
</protein>
<keyword evidence="13" id="KW-0830">Ubiquinone</keyword>
<keyword evidence="6" id="KW-0408">Iron</keyword>
<keyword evidence="3" id="KW-0004">4Fe-4S</keyword>
<dbReference type="Pfam" id="PF22117">
    <property type="entry name" value="Fer4_Nqo3"/>
    <property type="match status" value="1"/>
</dbReference>
<dbReference type="Gene3D" id="3.10.20.740">
    <property type="match status" value="1"/>
</dbReference>
<evidence type="ECO:0000259" key="11">
    <source>
        <dbReference type="PROSITE" id="PS51379"/>
    </source>
</evidence>
<evidence type="ECO:0000259" key="12">
    <source>
        <dbReference type="PROSITE" id="PS51669"/>
    </source>
</evidence>
<organism evidence="13">
    <name type="scientific">Nyctotherus ovalis</name>
    <name type="common">Ciliate protozoan</name>
    <dbReference type="NCBI Taxonomy" id="70075"/>
    <lineage>
        <taxon>Eukaryota</taxon>
        <taxon>Sar</taxon>
        <taxon>Alveolata</taxon>
        <taxon>Ciliophora</taxon>
        <taxon>Intramacronucleata</taxon>
        <taxon>Armophorea</taxon>
        <taxon>Clevelandellida</taxon>
        <taxon>Nyctotheridae</taxon>
        <taxon>Nyctotherus</taxon>
    </lineage>
</organism>
<keyword evidence="8" id="KW-0520">NAD</keyword>
<dbReference type="GO" id="GO:0016020">
    <property type="term" value="C:membrane"/>
    <property type="evidence" value="ECO:0007669"/>
    <property type="project" value="InterPro"/>
</dbReference>
<dbReference type="InterPro" id="IPR036010">
    <property type="entry name" value="2Fe-2S_ferredoxin-like_sf"/>
</dbReference>
<dbReference type="SUPFAM" id="SSF53706">
    <property type="entry name" value="Formate dehydrogenase/DMSO reductase, domains 1-3"/>
    <property type="match status" value="1"/>
</dbReference>